<dbReference type="Proteomes" id="UP000054815">
    <property type="component" value="Unassembled WGS sequence"/>
</dbReference>
<name>A0A0V1JM65_TRIPS</name>
<evidence type="ECO:0000313" key="1">
    <source>
        <dbReference type="EMBL" id="KRX94343.1"/>
    </source>
</evidence>
<dbReference type="Proteomes" id="UP000054995">
    <property type="component" value="Unassembled WGS sequence"/>
</dbReference>
<evidence type="ECO:0000313" key="5">
    <source>
        <dbReference type="Proteomes" id="UP000054826"/>
    </source>
</evidence>
<accession>A0A0V1JM65</accession>
<evidence type="ECO:0000313" key="6">
    <source>
        <dbReference type="Proteomes" id="UP000054995"/>
    </source>
</evidence>
<evidence type="ECO:0000313" key="2">
    <source>
        <dbReference type="EMBL" id="KRY85308.1"/>
    </source>
</evidence>
<proteinExistence type="predicted"/>
<evidence type="ECO:0000313" key="4">
    <source>
        <dbReference type="Proteomes" id="UP000054815"/>
    </source>
</evidence>
<dbReference type="EMBL" id="JYDV01000080">
    <property type="protein sequence ID" value="KRZ36020.1"/>
    <property type="molecule type" value="Genomic_DNA"/>
</dbReference>
<sequence>MDDGIGSGGSRVTLAAVVDQPQETLKLAPILKIMDC</sequence>
<reference evidence="4 5" key="1">
    <citation type="submission" date="2015-01" db="EMBL/GenBank/DDBJ databases">
        <title>Evolution of Trichinella species and genotypes.</title>
        <authorList>
            <person name="Korhonen P.K."/>
            <person name="Edoardo P."/>
            <person name="Giuseppe L.R."/>
            <person name="Gasser R.B."/>
        </authorList>
    </citation>
    <scope>NUCLEOTIDE SEQUENCE [LARGE SCALE GENOMIC DNA]</scope>
    <source>
        <strain evidence="1">ISS141</strain>
        <strain evidence="3">ISS176</strain>
        <strain evidence="2">ISS470</strain>
    </source>
</reference>
<evidence type="ECO:0000313" key="3">
    <source>
        <dbReference type="EMBL" id="KRZ36020.1"/>
    </source>
</evidence>
<gene>
    <name evidence="3" type="ORF">T4C_3931</name>
    <name evidence="2" type="ORF">T4D_9684</name>
    <name evidence="1" type="ORF">T4E_1992</name>
</gene>
<dbReference type="Proteomes" id="UP000054826">
    <property type="component" value="Unassembled WGS sequence"/>
</dbReference>
<dbReference type="EMBL" id="JYDT01000093">
    <property type="protein sequence ID" value="KRY85308.1"/>
    <property type="molecule type" value="Genomic_DNA"/>
</dbReference>
<comment type="caution">
    <text evidence="3">The sequence shown here is derived from an EMBL/GenBank/DDBJ whole genome shotgun (WGS) entry which is preliminary data.</text>
</comment>
<organism evidence="3 5">
    <name type="scientific">Trichinella pseudospiralis</name>
    <name type="common">Parasitic roundworm</name>
    <dbReference type="NCBI Taxonomy" id="6337"/>
    <lineage>
        <taxon>Eukaryota</taxon>
        <taxon>Metazoa</taxon>
        <taxon>Ecdysozoa</taxon>
        <taxon>Nematoda</taxon>
        <taxon>Enoplea</taxon>
        <taxon>Dorylaimia</taxon>
        <taxon>Trichinellida</taxon>
        <taxon>Trichinellidae</taxon>
        <taxon>Trichinella</taxon>
    </lineage>
</organism>
<protein>
    <submittedName>
        <fullName evidence="3">Uncharacterized protein</fullName>
    </submittedName>
</protein>
<dbReference type="AlphaFoldDB" id="A0A0V1JM65"/>
<keyword evidence="6" id="KW-1185">Reference proteome</keyword>
<dbReference type="EMBL" id="JYDU01000073">
    <property type="protein sequence ID" value="KRX94343.1"/>
    <property type="molecule type" value="Genomic_DNA"/>
</dbReference>